<dbReference type="InterPro" id="IPR029062">
    <property type="entry name" value="Class_I_gatase-like"/>
</dbReference>
<comment type="caution">
    <text evidence="2">The sequence shown here is derived from an EMBL/GenBank/DDBJ whole genome shotgun (WGS) entry which is preliminary data.</text>
</comment>
<sequence length="240" mass="26699">MSTLNNPKKLRIGVMLEEVQLVDIAGIDIFGNLSDSYVSGVISVDQKYAKFGPHAVSIEFFYIATTLETSFMTPPQPGSDSLGGFKFVPTVTYDDCPRDLDILLIGGPVPSHRPPQADKFMKEAWSKTPVWLTTCIGSIWLASTGLLEGKTCTTNKEFLDMAKQMYPGTNWLRQRWVVEEKEYEGTDGRKGELWTAGGAGAGIDMIAHYCLKRFGHEFVNTMSLEMLELNPGGRYGQFYT</sequence>
<keyword evidence="2" id="KW-0315">Glutamine amidotransferase</keyword>
<dbReference type="InterPro" id="IPR002818">
    <property type="entry name" value="DJ-1/PfpI"/>
</dbReference>
<gene>
    <name evidence="2" type="ORF">B0I35DRAFT_492480</name>
</gene>
<dbReference type="EMBL" id="JAGPNK010000017">
    <property type="protein sequence ID" value="KAH7305847.1"/>
    <property type="molecule type" value="Genomic_DNA"/>
</dbReference>
<dbReference type="PANTHER" id="PTHR43130">
    <property type="entry name" value="ARAC-FAMILY TRANSCRIPTIONAL REGULATOR"/>
    <property type="match status" value="1"/>
</dbReference>
<organism evidence="2 3">
    <name type="scientific">Stachybotrys elegans</name>
    <dbReference type="NCBI Taxonomy" id="80388"/>
    <lineage>
        <taxon>Eukaryota</taxon>
        <taxon>Fungi</taxon>
        <taxon>Dikarya</taxon>
        <taxon>Ascomycota</taxon>
        <taxon>Pezizomycotina</taxon>
        <taxon>Sordariomycetes</taxon>
        <taxon>Hypocreomycetidae</taxon>
        <taxon>Hypocreales</taxon>
        <taxon>Stachybotryaceae</taxon>
        <taxon>Stachybotrys</taxon>
    </lineage>
</organism>
<evidence type="ECO:0000313" key="2">
    <source>
        <dbReference type="EMBL" id="KAH7305847.1"/>
    </source>
</evidence>
<name>A0A8K0SGL4_9HYPO</name>
<proteinExistence type="predicted"/>
<feature type="domain" description="DJ-1/PfpI" evidence="1">
    <location>
        <begin position="81"/>
        <end position="181"/>
    </location>
</feature>
<dbReference type="OrthoDB" id="543156at2759"/>
<keyword evidence="3" id="KW-1185">Reference proteome</keyword>
<dbReference type="AlphaFoldDB" id="A0A8K0SGL4"/>
<accession>A0A8K0SGL4</accession>
<evidence type="ECO:0000259" key="1">
    <source>
        <dbReference type="Pfam" id="PF01965"/>
    </source>
</evidence>
<evidence type="ECO:0000313" key="3">
    <source>
        <dbReference type="Proteomes" id="UP000813444"/>
    </source>
</evidence>
<dbReference type="SUPFAM" id="SSF52317">
    <property type="entry name" value="Class I glutamine amidotransferase-like"/>
    <property type="match status" value="1"/>
</dbReference>
<dbReference type="InterPro" id="IPR052158">
    <property type="entry name" value="INH-QAR"/>
</dbReference>
<dbReference type="Gene3D" id="3.40.50.880">
    <property type="match status" value="1"/>
</dbReference>
<dbReference type="Pfam" id="PF01965">
    <property type="entry name" value="DJ-1_PfpI"/>
    <property type="match status" value="1"/>
</dbReference>
<protein>
    <submittedName>
        <fullName evidence="2">Class I glutamine amidotransferase-like protein</fullName>
    </submittedName>
</protein>
<reference evidence="2" key="1">
    <citation type="journal article" date="2021" name="Nat. Commun.">
        <title>Genetic determinants of endophytism in the Arabidopsis root mycobiome.</title>
        <authorList>
            <person name="Mesny F."/>
            <person name="Miyauchi S."/>
            <person name="Thiergart T."/>
            <person name="Pickel B."/>
            <person name="Atanasova L."/>
            <person name="Karlsson M."/>
            <person name="Huettel B."/>
            <person name="Barry K.W."/>
            <person name="Haridas S."/>
            <person name="Chen C."/>
            <person name="Bauer D."/>
            <person name="Andreopoulos W."/>
            <person name="Pangilinan J."/>
            <person name="LaButti K."/>
            <person name="Riley R."/>
            <person name="Lipzen A."/>
            <person name="Clum A."/>
            <person name="Drula E."/>
            <person name="Henrissat B."/>
            <person name="Kohler A."/>
            <person name="Grigoriev I.V."/>
            <person name="Martin F.M."/>
            <person name="Hacquard S."/>
        </authorList>
    </citation>
    <scope>NUCLEOTIDE SEQUENCE</scope>
    <source>
        <strain evidence="2">MPI-CAGE-CH-0235</strain>
    </source>
</reference>
<dbReference type="Proteomes" id="UP000813444">
    <property type="component" value="Unassembled WGS sequence"/>
</dbReference>
<dbReference type="PANTHER" id="PTHR43130:SF7">
    <property type="entry name" value="DJ-1_PFPI DOMAIN-CONTAINING PROTEIN"/>
    <property type="match status" value="1"/>
</dbReference>